<name>A0A652YH83_NOCGL</name>
<sequence length="233" mass="25385">MDDHHLDIIRLTWARELGLGDAALRPAHTARVDDDHNDLIHVLQLAEAAAVVGPQWFTLRTANEDAASLLEPTRLLELTKDHGGRLISHTELAFLPDYTDHTPAEQLLISRERSDAMSVARSCPPDDVTVADLSAKDQWFTALGDDHQPLACAAYREFQGFVADLTVLTDPAQRRRGLACGTVFLAAEDALDAGLIPQLRIPSGHLGGAAIARALDFTVLGIHTTAQVQRRIV</sequence>
<accession>A0A652YH83</accession>
<evidence type="ECO:0000313" key="1">
    <source>
        <dbReference type="EMBL" id="TYQ00618.1"/>
    </source>
</evidence>
<comment type="caution">
    <text evidence="1">The sequence shown here is derived from an EMBL/GenBank/DDBJ whole genome shotgun (WGS) entry which is preliminary data.</text>
</comment>
<evidence type="ECO:0008006" key="2">
    <source>
        <dbReference type="Google" id="ProtNLM"/>
    </source>
</evidence>
<protein>
    <recommendedName>
        <fullName evidence="2">GNAT acetyltransferase-like protein</fullName>
    </recommendedName>
</protein>
<gene>
    <name evidence="1" type="ORF">FNL38_11440</name>
</gene>
<proteinExistence type="predicted"/>
<dbReference type="InterPro" id="IPR016181">
    <property type="entry name" value="Acyl_CoA_acyltransferase"/>
</dbReference>
<dbReference type="SUPFAM" id="SSF55729">
    <property type="entry name" value="Acyl-CoA N-acyltransferases (Nat)"/>
    <property type="match status" value="1"/>
</dbReference>
<dbReference type="AlphaFoldDB" id="A0A652YH83"/>
<dbReference type="EMBL" id="VNIQ01000014">
    <property type="protein sequence ID" value="TYQ00618.1"/>
    <property type="molecule type" value="Genomic_DNA"/>
</dbReference>
<organism evidence="1">
    <name type="scientific">Nocardia globerula</name>
    <dbReference type="NCBI Taxonomy" id="1818"/>
    <lineage>
        <taxon>Bacteria</taxon>
        <taxon>Bacillati</taxon>
        <taxon>Actinomycetota</taxon>
        <taxon>Actinomycetes</taxon>
        <taxon>Mycobacteriales</taxon>
        <taxon>Nocardiaceae</taxon>
        <taxon>Nocardia</taxon>
    </lineage>
</organism>
<reference evidence="1" key="1">
    <citation type="submission" date="2019-07" db="EMBL/GenBank/DDBJ databases">
        <title>Genomic Encyclopedia of Type Strains, Phase IV (KMG-IV): sequencing the most valuable type-strain genomes for metagenomic binning, comparative biology and taxonomic classification.</title>
        <authorList>
            <person name="Goeker M."/>
        </authorList>
    </citation>
    <scope>NUCLEOTIDE SEQUENCE</scope>
    <source>
        <strain evidence="1">DSM 44596</strain>
    </source>
</reference>